<feature type="non-terminal residue" evidence="2">
    <location>
        <position position="375"/>
    </location>
</feature>
<dbReference type="EMBL" id="CDPU01000010">
    <property type="protein sequence ID" value="CEO48262.1"/>
    <property type="molecule type" value="Genomic_DNA"/>
</dbReference>
<evidence type="ECO:0000313" key="2">
    <source>
        <dbReference type="EMBL" id="CEO48262.1"/>
    </source>
</evidence>
<feature type="compositionally biased region" description="Basic and acidic residues" evidence="1">
    <location>
        <begin position="147"/>
        <end position="160"/>
    </location>
</feature>
<sequence>MAAAAGLSPGSADIFSLVVRMGKTAKMLHDVRKVIREELARVGAEVEGLHQLISQLSEIPGCHEIAFRLCRDDCDKLLEKLSKLERTFRAEAKQDMLDKLAKAASLRNWERDLMYDVKLSLTLALSTCGLLPQVTTLVDRPSSMLKAAEERPESRKRLETEVELDSGEDKEAAKKETASQIVQASDTPSTGRLIIHRRDSLDLQLPDCTSQRCSCACHRTHEVSSRFWSLKYTPALSFSRQCDRPGCTATEYNTTLRLALSQFGLSWALNLGMNVTKSALKLTISPILELEQTVPYTAPGFEIIARLRYDGMSLQEAQQAFIHLFTTVPNFKNHVDPSGKSYTQVLLEFVWSANDQLDLLELLMGELGITRGRDD</sequence>
<proteinExistence type="predicted"/>
<reference evidence="2" key="1">
    <citation type="submission" date="2015-01" db="EMBL/GenBank/DDBJ databases">
        <authorList>
            <person name="Durling Mikael"/>
        </authorList>
    </citation>
    <scope>NUCLEOTIDE SEQUENCE</scope>
</reference>
<organism evidence="2">
    <name type="scientific">Bionectria ochroleuca</name>
    <name type="common">Gliocladium roseum</name>
    <dbReference type="NCBI Taxonomy" id="29856"/>
    <lineage>
        <taxon>Eukaryota</taxon>
        <taxon>Fungi</taxon>
        <taxon>Dikarya</taxon>
        <taxon>Ascomycota</taxon>
        <taxon>Pezizomycotina</taxon>
        <taxon>Sordariomycetes</taxon>
        <taxon>Hypocreomycetidae</taxon>
        <taxon>Hypocreales</taxon>
        <taxon>Bionectriaceae</taxon>
        <taxon>Clonostachys</taxon>
    </lineage>
</organism>
<feature type="compositionally biased region" description="Basic and acidic residues" evidence="1">
    <location>
        <begin position="167"/>
        <end position="177"/>
    </location>
</feature>
<gene>
    <name evidence="2" type="ORF">BN869_000004319_1</name>
</gene>
<evidence type="ECO:0000256" key="1">
    <source>
        <dbReference type="SAM" id="MobiDB-lite"/>
    </source>
</evidence>
<protein>
    <submittedName>
        <fullName evidence="2">Uncharacterized protein</fullName>
    </submittedName>
</protein>
<name>A0A0B7JYF7_BIOOC</name>
<dbReference type="AlphaFoldDB" id="A0A0B7JYF7"/>
<feature type="region of interest" description="Disordered" evidence="1">
    <location>
        <begin position="142"/>
        <end position="186"/>
    </location>
</feature>
<accession>A0A0B7JYF7</accession>